<dbReference type="STRING" id="521045.Kole_1682"/>
<sequence length="616" mass="70542">MKKFLIILVVFVLGVLGFTNSIIAELTVDGTITGVHAFQVGYDEYESALQGALANYESQGQSIDKYFGKESLPSEIQLGYSVLKVLLDRKVMAFFAMEQDVFPDEAQVQQITDELVSRYISDETTRAQLEMYYGSIENFRKVVEDIVFVRTLSQNVFNAIVPDYDASATEYFEKNKTDIKNEYESVNAAHILVSTEASAMELKEKILLGELSFEEAAKRYSLDQYSAQQGGNIGELKHGTVILEFEEAAFAATPGEIVGPVKTDYGYHLIKVNSKTTFDSYEDLKNSKAYEDIMSRFENEAFLGWITKYRQDKKIHYIIYEEDLKTFGELANLTDPGKFYNRIVNSLFDENNELKAGVPGIIAAFYIQMADDELKQYESREEAFKTIIGICERLPEEEKGVEHFSELKDKAAENENVKQLLDYAEILGVDSIENVHLRLEEIRNYMREIMNKAKKVAWYLYDKAPDSEKLLEYLYRFDSDNPKAVYLYTENFYKNQVQPVLADSDIFSSYINAYKQYLGENATETLLGYLIKGLEGRLVEKIVEDESVSEDLRKSALELLVDAYENACNLPLDNRLKLQYLGTERDYLLKLSELTPEATDVKQLLDAVDERLKELR</sequence>
<dbReference type="GO" id="GO:0003755">
    <property type="term" value="F:peptidyl-prolyl cis-trans isomerase activity"/>
    <property type="evidence" value="ECO:0007669"/>
    <property type="project" value="UniProtKB-KW"/>
</dbReference>
<dbReference type="PANTHER" id="PTHR47245">
    <property type="entry name" value="PEPTIDYLPROLYL ISOMERASE"/>
    <property type="match status" value="1"/>
</dbReference>
<gene>
    <name evidence="3" type="ordered locus">Kole_1682</name>
</gene>
<dbReference type="HOGENOM" id="CLU_030639_0_0_0"/>
<organism evidence="3 4">
    <name type="scientific">Kosmotoga olearia (strain ATCC BAA-1733 / DSM 21960 / TBF 19.5.1)</name>
    <dbReference type="NCBI Taxonomy" id="521045"/>
    <lineage>
        <taxon>Bacteria</taxon>
        <taxon>Thermotogati</taxon>
        <taxon>Thermotogota</taxon>
        <taxon>Thermotogae</taxon>
        <taxon>Kosmotogales</taxon>
        <taxon>Kosmotogaceae</taxon>
        <taxon>Kosmotoga</taxon>
    </lineage>
</organism>
<dbReference type="KEGG" id="kol:Kole_1682"/>
<dbReference type="RefSeq" id="WP_015869015.1">
    <property type="nucleotide sequence ID" value="NC_012785.1"/>
</dbReference>
<evidence type="ECO:0000259" key="2">
    <source>
        <dbReference type="PROSITE" id="PS50198"/>
    </source>
</evidence>
<dbReference type="eggNOG" id="COG0760">
    <property type="taxonomic scope" value="Bacteria"/>
</dbReference>
<dbReference type="InterPro" id="IPR023058">
    <property type="entry name" value="PPIase_PpiC_CS"/>
</dbReference>
<keyword evidence="4" id="KW-1185">Reference proteome</keyword>
<dbReference type="InterPro" id="IPR046357">
    <property type="entry name" value="PPIase_dom_sf"/>
</dbReference>
<keyword evidence="1" id="KW-0697">Rotamase</keyword>
<dbReference type="AlphaFoldDB" id="C5CFG3"/>
<dbReference type="OrthoDB" id="14196at2"/>
<dbReference type="Gene3D" id="3.10.50.40">
    <property type="match status" value="1"/>
</dbReference>
<name>C5CFG3_KOSOT</name>
<dbReference type="PANTHER" id="PTHR47245:SF2">
    <property type="entry name" value="PEPTIDYL-PROLYL CIS-TRANS ISOMERASE HP_0175-RELATED"/>
    <property type="match status" value="1"/>
</dbReference>
<dbReference type="Pfam" id="PF00639">
    <property type="entry name" value="Rotamase"/>
    <property type="match status" value="1"/>
</dbReference>
<evidence type="ECO:0000313" key="4">
    <source>
        <dbReference type="Proteomes" id="UP000002382"/>
    </source>
</evidence>
<dbReference type="SUPFAM" id="SSF54534">
    <property type="entry name" value="FKBP-like"/>
    <property type="match status" value="1"/>
</dbReference>
<accession>C5CFG3</accession>
<dbReference type="InterPro" id="IPR050245">
    <property type="entry name" value="PrsA_foldase"/>
</dbReference>
<protein>
    <submittedName>
        <fullName evidence="3">PpiC-type peptidyl-prolyl cis-trans isomerase</fullName>
    </submittedName>
</protein>
<dbReference type="PROSITE" id="PS01096">
    <property type="entry name" value="PPIC_PPIASE_1"/>
    <property type="match status" value="1"/>
</dbReference>
<dbReference type="SUPFAM" id="SSF109998">
    <property type="entry name" value="Triger factor/SurA peptide-binding domain-like"/>
    <property type="match status" value="1"/>
</dbReference>
<dbReference type="EMBL" id="CP001634">
    <property type="protein sequence ID" value="ACR80371.1"/>
    <property type="molecule type" value="Genomic_DNA"/>
</dbReference>
<evidence type="ECO:0000256" key="1">
    <source>
        <dbReference type="PROSITE-ProRule" id="PRU00278"/>
    </source>
</evidence>
<reference evidence="3 4" key="2">
    <citation type="journal article" date="2011" name="J. Bacteriol.">
        <title>Genome Sequence of Kosmotoga olearia Strain TBF 19.5.1, a Thermophilic Bacterium with a Wide Growth Temperature Range, Isolated from the Troll B Oil Platform in the North Sea.</title>
        <authorList>
            <person name="Swithers K.S."/>
            <person name="Dipippo J.L."/>
            <person name="Bruce D.C."/>
            <person name="Detter C."/>
            <person name="Tapia R."/>
            <person name="Han S."/>
            <person name="Goodwin L.A."/>
            <person name="Han J."/>
            <person name="Woyke T."/>
            <person name="Pitluck S."/>
            <person name="Pennacchio L."/>
            <person name="Nolan M."/>
            <person name="Mikhailova N."/>
            <person name="Land M.L."/>
            <person name="Nesbo C.L."/>
            <person name="Gogarten J.P."/>
            <person name="Noll K.M."/>
        </authorList>
    </citation>
    <scope>NUCLEOTIDE SEQUENCE [LARGE SCALE GENOMIC DNA]</scope>
    <source>
        <strain evidence="4">ATCC BAA-1733 / DSM 21960 / TBF 19.5.1</strain>
    </source>
</reference>
<dbReference type="PROSITE" id="PS50198">
    <property type="entry name" value="PPIC_PPIASE_2"/>
    <property type="match status" value="1"/>
</dbReference>
<proteinExistence type="predicted"/>
<feature type="domain" description="PpiC" evidence="2">
    <location>
        <begin position="183"/>
        <end position="274"/>
    </location>
</feature>
<dbReference type="Proteomes" id="UP000002382">
    <property type="component" value="Chromosome"/>
</dbReference>
<reference evidence="3 4" key="1">
    <citation type="submission" date="2009-06" db="EMBL/GenBank/DDBJ databases">
        <title>Complete sequence of Thermotogales bacterium TBF 19.5.1.</title>
        <authorList>
            <consortium name="US DOE Joint Genome Institute"/>
            <person name="Lucas S."/>
            <person name="Copeland A."/>
            <person name="Lapidus A."/>
            <person name="Glavina del Rio T."/>
            <person name="Tice H."/>
            <person name="Bruce D."/>
            <person name="Goodwin L."/>
            <person name="Pitluck S."/>
            <person name="Chertkov O."/>
            <person name="Brettin T."/>
            <person name="Detter J.C."/>
            <person name="Han C."/>
            <person name="Schmutz J."/>
            <person name="Larimer F."/>
            <person name="Land M."/>
            <person name="Hauser L."/>
            <person name="Kyrpides N."/>
            <person name="Ovchinnikova G."/>
            <person name="Noll K."/>
        </authorList>
    </citation>
    <scope>NUCLEOTIDE SEQUENCE [LARGE SCALE GENOMIC DNA]</scope>
    <source>
        <strain evidence="4">ATCC BAA-1733 / DSM 21960 / TBF 19.5.1</strain>
    </source>
</reference>
<keyword evidence="1 3" id="KW-0413">Isomerase</keyword>
<dbReference type="InterPro" id="IPR000297">
    <property type="entry name" value="PPIase_PpiC"/>
</dbReference>
<evidence type="ECO:0000313" key="3">
    <source>
        <dbReference type="EMBL" id="ACR80371.1"/>
    </source>
</evidence>
<dbReference type="InterPro" id="IPR027304">
    <property type="entry name" value="Trigger_fact/SurA_dom_sf"/>
</dbReference>